<gene>
    <name evidence="3" type="ORF">FAZ21_09615</name>
</gene>
<dbReference type="NCBIfam" id="TIGR02595">
    <property type="entry name" value="PEP_CTERM"/>
    <property type="match status" value="1"/>
</dbReference>
<organism evidence="3 4">
    <name type="scientific">Chitiniphilus eburneus</name>
    <dbReference type="NCBI Taxonomy" id="2571148"/>
    <lineage>
        <taxon>Bacteria</taxon>
        <taxon>Pseudomonadati</taxon>
        <taxon>Pseudomonadota</taxon>
        <taxon>Betaproteobacteria</taxon>
        <taxon>Neisseriales</taxon>
        <taxon>Chitinibacteraceae</taxon>
        <taxon>Chitiniphilus</taxon>
    </lineage>
</organism>
<dbReference type="EMBL" id="SUMF01000008">
    <property type="protein sequence ID" value="TJZ73865.1"/>
    <property type="molecule type" value="Genomic_DNA"/>
</dbReference>
<comment type="caution">
    <text evidence="3">The sequence shown here is derived from an EMBL/GenBank/DDBJ whole genome shotgun (WGS) entry which is preliminary data.</text>
</comment>
<evidence type="ECO:0000313" key="4">
    <source>
        <dbReference type="Proteomes" id="UP000310016"/>
    </source>
</evidence>
<keyword evidence="4" id="KW-1185">Reference proteome</keyword>
<dbReference type="RefSeq" id="WP_136773227.1">
    <property type="nucleotide sequence ID" value="NZ_CP156074.1"/>
</dbReference>
<keyword evidence="1" id="KW-0732">Signal</keyword>
<evidence type="ECO:0000259" key="2">
    <source>
        <dbReference type="Pfam" id="PF07589"/>
    </source>
</evidence>
<evidence type="ECO:0000313" key="3">
    <source>
        <dbReference type="EMBL" id="TJZ73865.1"/>
    </source>
</evidence>
<feature type="chain" id="PRO_5020998380" evidence="1">
    <location>
        <begin position="23"/>
        <end position="166"/>
    </location>
</feature>
<accession>A0A4U0PZ26</accession>
<protein>
    <submittedName>
        <fullName evidence="3">PEP-CTERM sorting domain-containing protein</fullName>
    </submittedName>
</protein>
<proteinExistence type="predicted"/>
<dbReference type="AlphaFoldDB" id="A0A4U0PZ26"/>
<feature type="domain" description="Ice-binding protein C-terminal" evidence="2">
    <location>
        <begin position="140"/>
        <end position="162"/>
    </location>
</feature>
<dbReference type="OrthoDB" id="6399769at2"/>
<evidence type="ECO:0000256" key="1">
    <source>
        <dbReference type="SAM" id="SignalP"/>
    </source>
</evidence>
<sequence>MRLTQTLIALAMGAVFAASANAAVVSSGSQSFSHDSFLLFGDSFTSNFTTSNAVLDVDFSPTISGSLSNVLLGLYDVTGNSFLAFNTFSSTGFLHDGPRKVGFDYTFDDLSLVNGHNYLFGVLALGNDYSGTFSYTLTSPVPEPETYALMGLGLAALIARRRKASK</sequence>
<dbReference type="Proteomes" id="UP000310016">
    <property type="component" value="Unassembled WGS sequence"/>
</dbReference>
<feature type="signal peptide" evidence="1">
    <location>
        <begin position="1"/>
        <end position="22"/>
    </location>
</feature>
<name>A0A4U0PZ26_9NEIS</name>
<dbReference type="Pfam" id="PF07589">
    <property type="entry name" value="PEP-CTERM"/>
    <property type="match status" value="1"/>
</dbReference>
<reference evidence="3 4" key="1">
    <citation type="submission" date="2019-04" db="EMBL/GenBank/DDBJ databases">
        <title>Chitiniphilus eburnea sp. nov., a novel chitinolytic bacterium isolated from aquaculture sludge.</title>
        <authorList>
            <person name="Sheng M."/>
        </authorList>
    </citation>
    <scope>NUCLEOTIDE SEQUENCE [LARGE SCALE GENOMIC DNA]</scope>
    <source>
        <strain evidence="3 4">HX-2-15</strain>
    </source>
</reference>
<dbReference type="InterPro" id="IPR013424">
    <property type="entry name" value="Ice-binding_C"/>
</dbReference>